<feature type="signal peptide" evidence="2">
    <location>
        <begin position="1"/>
        <end position="25"/>
    </location>
</feature>
<dbReference type="Gene3D" id="3.20.20.190">
    <property type="entry name" value="Phosphatidylinositol (PI) phosphodiesterase"/>
    <property type="match status" value="1"/>
</dbReference>
<feature type="region of interest" description="Disordered" evidence="1">
    <location>
        <begin position="27"/>
        <end position="69"/>
    </location>
</feature>
<proteinExistence type="predicted"/>
<evidence type="ECO:0000259" key="3">
    <source>
        <dbReference type="PROSITE" id="PS51704"/>
    </source>
</evidence>
<dbReference type="Proteomes" id="UP001139336">
    <property type="component" value="Unassembled WGS sequence"/>
</dbReference>
<dbReference type="InterPro" id="IPR017946">
    <property type="entry name" value="PLC-like_Pdiesterase_TIM-brl"/>
</dbReference>
<dbReference type="InterPro" id="IPR030395">
    <property type="entry name" value="GP_PDE_dom"/>
</dbReference>
<dbReference type="AlphaFoldDB" id="A0A9X1QSR1"/>
<dbReference type="PROSITE" id="PS51704">
    <property type="entry name" value="GP_PDE"/>
    <property type="match status" value="1"/>
</dbReference>
<comment type="caution">
    <text evidence="4">The sequence shown here is derived from an EMBL/GenBank/DDBJ whole genome shotgun (WGS) entry which is preliminary data.</text>
</comment>
<dbReference type="PROSITE" id="PS51257">
    <property type="entry name" value="PROKAR_LIPOPROTEIN"/>
    <property type="match status" value="1"/>
</dbReference>
<dbReference type="PANTHER" id="PTHR46211:SF14">
    <property type="entry name" value="GLYCEROPHOSPHODIESTER PHOSPHODIESTERASE"/>
    <property type="match status" value="1"/>
</dbReference>
<dbReference type="EMBL" id="JAKGSI010000004">
    <property type="protein sequence ID" value="MCF4007078.1"/>
    <property type="molecule type" value="Genomic_DNA"/>
</dbReference>
<keyword evidence="5" id="KW-1185">Reference proteome</keyword>
<name>A0A9X1QSR1_9CORY</name>
<feature type="domain" description="GP-PDE" evidence="3">
    <location>
        <begin position="54"/>
        <end position="350"/>
    </location>
</feature>
<dbReference type="RefSeq" id="WP_236119225.1">
    <property type="nucleotide sequence ID" value="NZ_JAKGSI010000004.1"/>
</dbReference>
<keyword evidence="2" id="KW-0732">Signal</keyword>
<feature type="compositionally biased region" description="Low complexity" evidence="1">
    <location>
        <begin position="30"/>
        <end position="46"/>
    </location>
</feature>
<dbReference type="SUPFAM" id="SSF51695">
    <property type="entry name" value="PLC-like phosphodiesterases"/>
    <property type="match status" value="1"/>
</dbReference>
<protein>
    <submittedName>
        <fullName evidence="4">Glycerophosphodiester phosphodiesterase</fullName>
    </submittedName>
</protein>
<evidence type="ECO:0000256" key="1">
    <source>
        <dbReference type="SAM" id="MobiDB-lite"/>
    </source>
</evidence>
<dbReference type="GO" id="GO:0008081">
    <property type="term" value="F:phosphoric diester hydrolase activity"/>
    <property type="evidence" value="ECO:0007669"/>
    <property type="project" value="InterPro"/>
</dbReference>
<dbReference type="GO" id="GO:0006629">
    <property type="term" value="P:lipid metabolic process"/>
    <property type="evidence" value="ECO:0007669"/>
    <property type="project" value="InterPro"/>
</dbReference>
<organism evidence="4 5">
    <name type="scientific">Corynebacterium uropygiale</name>
    <dbReference type="NCBI Taxonomy" id="1775911"/>
    <lineage>
        <taxon>Bacteria</taxon>
        <taxon>Bacillati</taxon>
        <taxon>Actinomycetota</taxon>
        <taxon>Actinomycetes</taxon>
        <taxon>Mycobacteriales</taxon>
        <taxon>Corynebacteriaceae</taxon>
        <taxon>Corynebacterium</taxon>
    </lineage>
</organism>
<gene>
    <name evidence="4" type="ORF">L1O03_07815</name>
</gene>
<feature type="chain" id="PRO_5040978536" evidence="2">
    <location>
        <begin position="26"/>
        <end position="364"/>
    </location>
</feature>
<accession>A0A9X1QSR1</accession>
<evidence type="ECO:0000313" key="5">
    <source>
        <dbReference type="Proteomes" id="UP001139336"/>
    </source>
</evidence>
<evidence type="ECO:0000313" key="4">
    <source>
        <dbReference type="EMBL" id="MCF4007078.1"/>
    </source>
</evidence>
<sequence length="364" mass="40339">MKLRNVWAVSSVCALAFGLGACGNAQENDAQPASSSAQTSSTEGSTPVEYTEPLDLQAHRGGRGETTEESRLAFEKALDMGVSTLEFDIVMSKDGVPMVWHDPDVKAEKCRDTAPVQEGDPQFPYVGKDLHDLTLPQIQTLRCDVQLKDFPEQEVAKDNTMLQLKDVFALTAERQADVDYNIETKIEGDKRERSASPEEFVDAILKEVDAAGVADHVTIQSFDWRSLPLVKEHNPSIRTAALYDETTWLEGSPWIGDIDYNAVHGDALEAASQLKVDYVSPGYAVPYGTTPEDADFHPVTTREYVKKAHDLGMKVLPWTVNDESTLRWMIEEAGVDGIITDYPSRLRSVMKDLGMELPQAYPSR</sequence>
<dbReference type="PANTHER" id="PTHR46211">
    <property type="entry name" value="GLYCEROPHOSPHORYL DIESTER PHOSPHODIESTERASE"/>
    <property type="match status" value="1"/>
</dbReference>
<evidence type="ECO:0000256" key="2">
    <source>
        <dbReference type="SAM" id="SignalP"/>
    </source>
</evidence>
<dbReference type="Pfam" id="PF03009">
    <property type="entry name" value="GDPD"/>
    <property type="match status" value="1"/>
</dbReference>
<reference evidence="4" key="1">
    <citation type="submission" date="2022-01" db="EMBL/GenBank/DDBJ databases">
        <title>Corynebacterium sp. nov isolated from isolated from the feces of the greater white-fronted geese (Anser albifrons) at Poyang Lake, PR China.</title>
        <authorList>
            <person name="Liu Q."/>
        </authorList>
    </citation>
    <scope>NUCLEOTIDE SEQUENCE</scope>
    <source>
        <strain evidence="4">JCM 32435</strain>
    </source>
</reference>